<dbReference type="KEGG" id="smai:EXU30_09005"/>
<dbReference type="AlphaFoldDB" id="A0A411PGY8"/>
<dbReference type="EMBL" id="CP036200">
    <property type="protein sequence ID" value="QBF82815.1"/>
    <property type="molecule type" value="Genomic_DNA"/>
</dbReference>
<evidence type="ECO:0000313" key="1">
    <source>
        <dbReference type="EMBL" id="QBF82815.1"/>
    </source>
</evidence>
<dbReference type="RefSeq" id="WP_130599319.1">
    <property type="nucleotide sequence ID" value="NZ_CP036200.1"/>
</dbReference>
<proteinExistence type="predicted"/>
<dbReference type="OrthoDB" id="6267554at2"/>
<gene>
    <name evidence="1" type="ORF">EXU30_09005</name>
</gene>
<keyword evidence="2" id="KW-1185">Reference proteome</keyword>
<dbReference type="Proteomes" id="UP000291106">
    <property type="component" value="Chromosome"/>
</dbReference>
<accession>A0A411PGY8</accession>
<name>A0A411PGY8_9GAMM</name>
<evidence type="ECO:0000313" key="2">
    <source>
        <dbReference type="Proteomes" id="UP000291106"/>
    </source>
</evidence>
<dbReference type="PROSITE" id="PS51257">
    <property type="entry name" value="PROKAR_LIPOPROTEIN"/>
    <property type="match status" value="1"/>
</dbReference>
<reference evidence="1 2" key="1">
    <citation type="submission" date="2019-02" db="EMBL/GenBank/DDBJ databases">
        <title>Shewanella sp. D4-2 isolated from Dokdo Island.</title>
        <authorList>
            <person name="Baek K."/>
        </authorList>
    </citation>
    <scope>NUCLEOTIDE SEQUENCE [LARGE SCALE GENOMIC DNA]</scope>
    <source>
        <strain evidence="1 2">D4-2</strain>
    </source>
</reference>
<organism evidence="1 2">
    <name type="scientific">Shewanella maritima</name>
    <dbReference type="NCBI Taxonomy" id="2520507"/>
    <lineage>
        <taxon>Bacteria</taxon>
        <taxon>Pseudomonadati</taxon>
        <taxon>Pseudomonadota</taxon>
        <taxon>Gammaproteobacteria</taxon>
        <taxon>Alteromonadales</taxon>
        <taxon>Shewanellaceae</taxon>
        <taxon>Shewanella</taxon>
    </lineage>
</organism>
<protein>
    <submittedName>
        <fullName evidence="1">Uncharacterized protein</fullName>
    </submittedName>
</protein>
<sequence length="106" mass="11943">MKLATSIKTGLLVALTSAMLVGCGGSSEEEQLTWINEWNHSFDVDMKMKMLNTCFKKAGVKGLMDQMSEKQNDIYNECQLDYMIELAEKDDVSLDRDLLAANILQM</sequence>